<dbReference type="EMBL" id="BGPR01121916">
    <property type="protein sequence ID" value="GBN22766.1"/>
    <property type="molecule type" value="Genomic_DNA"/>
</dbReference>
<dbReference type="Proteomes" id="UP000499080">
    <property type="component" value="Unassembled WGS sequence"/>
</dbReference>
<protein>
    <submittedName>
        <fullName evidence="1">Uncharacterized protein</fullName>
    </submittedName>
</protein>
<organism evidence="1 2">
    <name type="scientific">Araneus ventricosus</name>
    <name type="common">Orbweaver spider</name>
    <name type="synonym">Epeira ventricosa</name>
    <dbReference type="NCBI Taxonomy" id="182803"/>
    <lineage>
        <taxon>Eukaryota</taxon>
        <taxon>Metazoa</taxon>
        <taxon>Ecdysozoa</taxon>
        <taxon>Arthropoda</taxon>
        <taxon>Chelicerata</taxon>
        <taxon>Arachnida</taxon>
        <taxon>Araneae</taxon>
        <taxon>Araneomorphae</taxon>
        <taxon>Entelegynae</taxon>
        <taxon>Araneoidea</taxon>
        <taxon>Araneidae</taxon>
        <taxon>Araneus</taxon>
    </lineage>
</organism>
<evidence type="ECO:0000313" key="1">
    <source>
        <dbReference type="EMBL" id="GBN22766.1"/>
    </source>
</evidence>
<comment type="caution">
    <text evidence="1">The sequence shown here is derived from an EMBL/GenBank/DDBJ whole genome shotgun (WGS) entry which is preliminary data.</text>
</comment>
<keyword evidence="2" id="KW-1185">Reference proteome</keyword>
<dbReference type="AlphaFoldDB" id="A0A4Y2MAM9"/>
<proteinExistence type="predicted"/>
<reference evidence="1 2" key="1">
    <citation type="journal article" date="2019" name="Sci. Rep.">
        <title>Orb-weaving spider Araneus ventricosus genome elucidates the spidroin gene catalogue.</title>
        <authorList>
            <person name="Kono N."/>
            <person name="Nakamura H."/>
            <person name="Ohtoshi R."/>
            <person name="Moran D.A.P."/>
            <person name="Shinohara A."/>
            <person name="Yoshida Y."/>
            <person name="Fujiwara M."/>
            <person name="Mori M."/>
            <person name="Tomita M."/>
            <person name="Arakawa K."/>
        </authorList>
    </citation>
    <scope>NUCLEOTIDE SEQUENCE [LARGE SCALE GENOMIC DNA]</scope>
</reference>
<evidence type="ECO:0000313" key="2">
    <source>
        <dbReference type="Proteomes" id="UP000499080"/>
    </source>
</evidence>
<gene>
    <name evidence="1" type="ORF">AVEN_27958_1</name>
</gene>
<accession>A0A4Y2MAM9</accession>
<name>A0A4Y2MAM9_ARAVE</name>
<sequence length="87" mass="8805">MKFVKLDIHHQSAPIHLEGFLADGFQFQCIKLGGSFTAHTHGGAVLIGSACAPVLGADFASSTVHTHGGAVFIGSACAPALGADFAV</sequence>
<feature type="non-terminal residue" evidence="1">
    <location>
        <position position="87"/>
    </location>
</feature>